<name>A0A9W9GVU5_9EURO</name>
<dbReference type="AlphaFoldDB" id="A0A9W9GVU5"/>
<keyword evidence="3" id="KW-1185">Reference proteome</keyword>
<gene>
    <name evidence="2" type="ORF">N7515_007033</name>
</gene>
<feature type="region of interest" description="Disordered" evidence="1">
    <location>
        <begin position="55"/>
        <end position="144"/>
    </location>
</feature>
<reference evidence="2" key="1">
    <citation type="submission" date="2022-11" db="EMBL/GenBank/DDBJ databases">
        <authorList>
            <person name="Petersen C."/>
        </authorList>
    </citation>
    <scope>NUCLEOTIDE SEQUENCE</scope>
    <source>
        <strain evidence="2">IBT 22155</strain>
    </source>
</reference>
<reference evidence="2" key="2">
    <citation type="journal article" date="2023" name="IMA Fungus">
        <title>Comparative genomic study of the Penicillium genus elucidates a diverse pangenome and 15 lateral gene transfer events.</title>
        <authorList>
            <person name="Petersen C."/>
            <person name="Sorensen T."/>
            <person name="Nielsen M.R."/>
            <person name="Sondergaard T.E."/>
            <person name="Sorensen J.L."/>
            <person name="Fitzpatrick D.A."/>
            <person name="Frisvad J.C."/>
            <person name="Nielsen K.L."/>
        </authorList>
    </citation>
    <scope>NUCLEOTIDE SEQUENCE</scope>
    <source>
        <strain evidence="2">IBT 22155</strain>
    </source>
</reference>
<evidence type="ECO:0000313" key="2">
    <source>
        <dbReference type="EMBL" id="KAJ5130994.1"/>
    </source>
</evidence>
<feature type="compositionally biased region" description="Polar residues" evidence="1">
    <location>
        <begin position="112"/>
        <end position="125"/>
    </location>
</feature>
<dbReference type="EMBL" id="JAPQKL010000005">
    <property type="protein sequence ID" value="KAJ5130994.1"/>
    <property type="molecule type" value="Genomic_DNA"/>
</dbReference>
<accession>A0A9W9GVU5</accession>
<feature type="region of interest" description="Disordered" evidence="1">
    <location>
        <begin position="232"/>
        <end position="270"/>
    </location>
</feature>
<dbReference type="Proteomes" id="UP001149079">
    <property type="component" value="Unassembled WGS sequence"/>
</dbReference>
<feature type="compositionally biased region" description="Polar residues" evidence="1">
    <location>
        <begin position="83"/>
        <end position="103"/>
    </location>
</feature>
<feature type="region of interest" description="Disordered" evidence="1">
    <location>
        <begin position="192"/>
        <end position="212"/>
    </location>
</feature>
<sequence>MAAEVVNNMRKAQSLLRDCHDWLVKNNQNSLAVELCHVEGKLELLCGHRCFDHITGPRQQQQRPPRRNRRRNRHRGRGNVPNTTGGTQSAMSHAGGQHNSPVQVTAGRLGGVQSTSTSADTNQKPPQTPARDTRSDRSTPQCLQPSLKVPTAAVTKKELPPTGVLVDFDEDVLVVKAPPSMVAEMETANAARLGKPRMSERPAAASSVGRARRASAPDAPVCCFRRRSVIGGSVASSSSSSPSSSTSTSPAQNAMLLADTSSGSCGYIGK</sequence>
<organism evidence="2 3">
    <name type="scientific">Penicillium bovifimosum</name>
    <dbReference type="NCBI Taxonomy" id="126998"/>
    <lineage>
        <taxon>Eukaryota</taxon>
        <taxon>Fungi</taxon>
        <taxon>Dikarya</taxon>
        <taxon>Ascomycota</taxon>
        <taxon>Pezizomycotina</taxon>
        <taxon>Eurotiomycetes</taxon>
        <taxon>Eurotiomycetidae</taxon>
        <taxon>Eurotiales</taxon>
        <taxon>Aspergillaceae</taxon>
        <taxon>Penicillium</taxon>
    </lineage>
</organism>
<evidence type="ECO:0000313" key="3">
    <source>
        <dbReference type="Proteomes" id="UP001149079"/>
    </source>
</evidence>
<dbReference type="RefSeq" id="XP_056521373.1">
    <property type="nucleotide sequence ID" value="XM_056667777.1"/>
</dbReference>
<dbReference type="OrthoDB" id="4359067at2759"/>
<proteinExistence type="predicted"/>
<comment type="caution">
    <text evidence="2">The sequence shown here is derived from an EMBL/GenBank/DDBJ whole genome shotgun (WGS) entry which is preliminary data.</text>
</comment>
<feature type="compositionally biased region" description="Basic residues" evidence="1">
    <location>
        <begin position="64"/>
        <end position="77"/>
    </location>
</feature>
<feature type="compositionally biased region" description="Low complexity" evidence="1">
    <location>
        <begin position="232"/>
        <end position="251"/>
    </location>
</feature>
<evidence type="ECO:0000256" key="1">
    <source>
        <dbReference type="SAM" id="MobiDB-lite"/>
    </source>
</evidence>
<dbReference type="GeneID" id="81406947"/>
<protein>
    <submittedName>
        <fullName evidence="2">Uncharacterized protein</fullName>
    </submittedName>
</protein>